<keyword evidence="3" id="KW-1185">Reference proteome</keyword>
<evidence type="ECO:0000313" key="2">
    <source>
        <dbReference type="EMBL" id="KAJ1144441.1"/>
    </source>
</evidence>
<reference evidence="2" key="1">
    <citation type="journal article" date="2022" name="bioRxiv">
        <title>Sequencing and chromosome-scale assembly of the giantPleurodeles waltlgenome.</title>
        <authorList>
            <person name="Brown T."/>
            <person name="Elewa A."/>
            <person name="Iarovenko S."/>
            <person name="Subramanian E."/>
            <person name="Araus A.J."/>
            <person name="Petzold A."/>
            <person name="Susuki M."/>
            <person name="Suzuki K.-i.T."/>
            <person name="Hayashi T."/>
            <person name="Toyoda A."/>
            <person name="Oliveira C."/>
            <person name="Osipova E."/>
            <person name="Leigh N.D."/>
            <person name="Simon A."/>
            <person name="Yun M.H."/>
        </authorList>
    </citation>
    <scope>NUCLEOTIDE SEQUENCE</scope>
    <source>
        <strain evidence="2">20211129_DDA</strain>
        <tissue evidence="2">Liver</tissue>
    </source>
</reference>
<feature type="compositionally biased region" description="Basic and acidic residues" evidence="1">
    <location>
        <begin position="9"/>
        <end position="28"/>
    </location>
</feature>
<gene>
    <name evidence="2" type="ORF">NDU88_010740</name>
</gene>
<organism evidence="2 3">
    <name type="scientific">Pleurodeles waltl</name>
    <name type="common">Iberian ribbed newt</name>
    <dbReference type="NCBI Taxonomy" id="8319"/>
    <lineage>
        <taxon>Eukaryota</taxon>
        <taxon>Metazoa</taxon>
        <taxon>Chordata</taxon>
        <taxon>Craniata</taxon>
        <taxon>Vertebrata</taxon>
        <taxon>Euteleostomi</taxon>
        <taxon>Amphibia</taxon>
        <taxon>Batrachia</taxon>
        <taxon>Caudata</taxon>
        <taxon>Salamandroidea</taxon>
        <taxon>Salamandridae</taxon>
        <taxon>Pleurodelinae</taxon>
        <taxon>Pleurodeles</taxon>
    </lineage>
</organism>
<evidence type="ECO:0000313" key="3">
    <source>
        <dbReference type="Proteomes" id="UP001066276"/>
    </source>
</evidence>
<accession>A0AAV7QV82</accession>
<evidence type="ECO:0000256" key="1">
    <source>
        <dbReference type="SAM" id="MobiDB-lite"/>
    </source>
</evidence>
<comment type="caution">
    <text evidence="2">The sequence shown here is derived from an EMBL/GenBank/DDBJ whole genome shotgun (WGS) entry which is preliminary data.</text>
</comment>
<dbReference type="AlphaFoldDB" id="A0AAV7QV82"/>
<dbReference type="Proteomes" id="UP001066276">
    <property type="component" value="Chromosome 6"/>
</dbReference>
<proteinExistence type="predicted"/>
<sequence>MDADGGESETSRVDTSEPEVHTHSRRGAENQGRPHGIISEGRKGDDMAEVLEPGMGQERAISTPPQGGSERRNVMFGGVDDVIRKGDSSSPAWGITNGTVRKKGPRK</sequence>
<protein>
    <submittedName>
        <fullName evidence="2">Uncharacterized protein</fullName>
    </submittedName>
</protein>
<feature type="region of interest" description="Disordered" evidence="1">
    <location>
        <begin position="81"/>
        <end position="107"/>
    </location>
</feature>
<name>A0AAV7QV82_PLEWA</name>
<feature type="region of interest" description="Disordered" evidence="1">
    <location>
        <begin position="1"/>
        <end position="46"/>
    </location>
</feature>
<feature type="compositionally biased region" description="Polar residues" evidence="1">
    <location>
        <begin position="88"/>
        <end position="99"/>
    </location>
</feature>
<dbReference type="EMBL" id="JANPWB010000010">
    <property type="protein sequence ID" value="KAJ1144441.1"/>
    <property type="molecule type" value="Genomic_DNA"/>
</dbReference>